<feature type="domain" description="Glycoside hydrolase family 2 catalytic" evidence="3">
    <location>
        <begin position="302"/>
        <end position="473"/>
    </location>
</feature>
<dbReference type="InterPro" id="IPR006104">
    <property type="entry name" value="Glyco_hydro_2_N"/>
</dbReference>
<evidence type="ECO:0000313" key="6">
    <source>
        <dbReference type="Proteomes" id="UP000661894"/>
    </source>
</evidence>
<dbReference type="Proteomes" id="UP000661894">
    <property type="component" value="Unassembled WGS sequence"/>
</dbReference>
<dbReference type="InterPro" id="IPR006103">
    <property type="entry name" value="Glyco_hydro_2_cat"/>
</dbReference>
<feature type="compositionally biased region" description="Polar residues" evidence="2">
    <location>
        <begin position="1"/>
        <end position="12"/>
    </location>
</feature>
<dbReference type="PANTHER" id="PTHR42732">
    <property type="entry name" value="BETA-GALACTOSIDASE"/>
    <property type="match status" value="1"/>
</dbReference>
<dbReference type="InterPro" id="IPR008979">
    <property type="entry name" value="Galactose-bd-like_sf"/>
</dbReference>
<dbReference type="Gene3D" id="3.20.20.80">
    <property type="entry name" value="Glycosidases"/>
    <property type="match status" value="1"/>
</dbReference>
<dbReference type="EMBL" id="JACSPO010000001">
    <property type="protein sequence ID" value="MBD8061073.1"/>
    <property type="molecule type" value="Genomic_DNA"/>
</dbReference>
<dbReference type="InterPro" id="IPR051913">
    <property type="entry name" value="GH2_Domain-Containing"/>
</dbReference>
<evidence type="ECO:0000259" key="3">
    <source>
        <dbReference type="Pfam" id="PF02836"/>
    </source>
</evidence>
<dbReference type="Pfam" id="PF02836">
    <property type="entry name" value="Glyco_hydro_2_C"/>
    <property type="match status" value="1"/>
</dbReference>
<dbReference type="Gene3D" id="2.60.120.260">
    <property type="entry name" value="Galactose-binding domain-like"/>
    <property type="match status" value="1"/>
</dbReference>
<evidence type="ECO:0000313" key="5">
    <source>
        <dbReference type="EMBL" id="MBD8061073.1"/>
    </source>
</evidence>
<gene>
    <name evidence="5" type="ORF">H9624_01890</name>
</gene>
<keyword evidence="6" id="KW-1185">Reference proteome</keyword>
<feature type="region of interest" description="Disordered" evidence="2">
    <location>
        <begin position="1"/>
        <end position="20"/>
    </location>
</feature>
<protein>
    <submittedName>
        <fullName evidence="5">Glycoside hydrolase family 2</fullName>
    </submittedName>
</protein>
<comment type="caution">
    <text evidence="5">The sequence shown here is derived from an EMBL/GenBank/DDBJ whole genome shotgun (WGS) entry which is preliminary data.</text>
</comment>
<dbReference type="Pfam" id="PF02837">
    <property type="entry name" value="Glyco_hydro_2_N"/>
    <property type="match status" value="1"/>
</dbReference>
<sequence>MTTPASRPSHQDGSYPRPQLQRSRWADLCGSWDFAVARADTPAEVEFDRQITVPFPPESPASGVGETGYLGEVWYRRRLSPEDLTAAGLDDQGDRLVLRFGAVDYRARVWLGGTYVGEHTGGQTPFGFDVTSVVRAADGPLELVVQAVDDPHDAAQPRGKQDWQREPHVIWYHRTTGIWQPVWLEAVPAQHVAGLAWLPDVPGASVAATVRLAQRPEADTWVTVQVSHEGELLAEQRVRALDQDVELRVHLARQANGQAYEDLLWSPERPTLLDATLTVETDDDGGTGRSDVVGSYLGLRSVAVAHGTFLLNDRPYYLRSVLEQGYWPQTHLASPSADALREEVELIRALGFNSVRVHQKAEDPRFLYWADRLGLTMWGETANAYAFSPRSVQALTTEWVELVRRDVSHPCIVTWVPLNESWGVQHGAHDPAQRHYAIGLANLTRALDPTRPVVSNDGWEHTDSDILSIHDYSPTGTEIRARYGTPEAVRELLAGIGPAGRRLQLREDVRDQPVMLTEFGGVSFAARHEGDWGYSTAADAGDFEARLRDLLDAVRDSALAGFCYTQLTDTGQETNGLLDENRRPKLPVETLRSIITGK</sequence>
<accession>A0ABR8YYC7</accession>
<dbReference type="SUPFAM" id="SSF51445">
    <property type="entry name" value="(Trans)glycosidases"/>
    <property type="match status" value="1"/>
</dbReference>
<evidence type="ECO:0000256" key="1">
    <source>
        <dbReference type="ARBA" id="ARBA00007401"/>
    </source>
</evidence>
<dbReference type="GO" id="GO:0016787">
    <property type="term" value="F:hydrolase activity"/>
    <property type="evidence" value="ECO:0007669"/>
    <property type="project" value="UniProtKB-KW"/>
</dbReference>
<comment type="similarity">
    <text evidence="1">Belongs to the glycosyl hydrolase 2 family.</text>
</comment>
<proteinExistence type="inferred from homology"/>
<keyword evidence="5" id="KW-0378">Hydrolase</keyword>
<organism evidence="5 6">
    <name type="scientific">Oceanitalea stevensii</name>
    <dbReference type="NCBI Taxonomy" id="2763072"/>
    <lineage>
        <taxon>Bacteria</taxon>
        <taxon>Bacillati</taxon>
        <taxon>Actinomycetota</taxon>
        <taxon>Actinomycetes</taxon>
        <taxon>Micrococcales</taxon>
        <taxon>Bogoriellaceae</taxon>
        <taxon>Georgenia</taxon>
    </lineage>
</organism>
<dbReference type="InterPro" id="IPR017853">
    <property type="entry name" value="GH"/>
</dbReference>
<evidence type="ECO:0000259" key="4">
    <source>
        <dbReference type="Pfam" id="PF02837"/>
    </source>
</evidence>
<dbReference type="RefSeq" id="WP_251838218.1">
    <property type="nucleotide sequence ID" value="NZ_JACSPO010000001.1"/>
</dbReference>
<name>A0ABR8YYC7_9MICO</name>
<dbReference type="PANTHER" id="PTHR42732:SF3">
    <property type="entry name" value="HYDROLASE"/>
    <property type="match status" value="1"/>
</dbReference>
<dbReference type="SUPFAM" id="SSF49785">
    <property type="entry name" value="Galactose-binding domain-like"/>
    <property type="match status" value="1"/>
</dbReference>
<reference evidence="5 6" key="1">
    <citation type="submission" date="2020-08" db="EMBL/GenBank/DDBJ databases">
        <title>A Genomic Blueprint of the Chicken Gut Microbiome.</title>
        <authorList>
            <person name="Gilroy R."/>
            <person name="Ravi A."/>
            <person name="Getino M."/>
            <person name="Pursley I."/>
            <person name="Horton D.L."/>
            <person name="Alikhan N.-F."/>
            <person name="Baker D."/>
            <person name="Gharbi K."/>
            <person name="Hall N."/>
            <person name="Watson M."/>
            <person name="Adriaenssens E.M."/>
            <person name="Foster-Nyarko E."/>
            <person name="Jarju S."/>
            <person name="Secka A."/>
            <person name="Antonio M."/>
            <person name="Oren A."/>
            <person name="Chaudhuri R."/>
            <person name="La Ragione R.M."/>
            <person name="Hildebrand F."/>
            <person name="Pallen M.J."/>
        </authorList>
    </citation>
    <scope>NUCLEOTIDE SEQUENCE [LARGE SCALE GENOMIC DNA]</scope>
    <source>
        <strain evidence="5 6">Sa1BUA1</strain>
    </source>
</reference>
<feature type="domain" description="Glycosyl hydrolases family 2 sugar binding" evidence="4">
    <location>
        <begin position="71"/>
        <end position="144"/>
    </location>
</feature>
<evidence type="ECO:0000256" key="2">
    <source>
        <dbReference type="SAM" id="MobiDB-lite"/>
    </source>
</evidence>